<dbReference type="RefSeq" id="WP_219080167.1">
    <property type="nucleotide sequence ID" value="NZ_CP079216.1"/>
</dbReference>
<keyword evidence="7" id="KW-1185">Reference proteome</keyword>
<dbReference type="GO" id="GO:0003887">
    <property type="term" value="F:DNA-directed DNA polymerase activity"/>
    <property type="evidence" value="ECO:0007669"/>
    <property type="project" value="UniProtKB-EC"/>
</dbReference>
<evidence type="ECO:0000313" key="6">
    <source>
        <dbReference type="EMBL" id="QXT61846.1"/>
    </source>
</evidence>
<dbReference type="EMBL" id="CP079216">
    <property type="protein sequence ID" value="QXT61846.1"/>
    <property type="molecule type" value="Genomic_DNA"/>
</dbReference>
<sequence length="320" mass="33701">MPAFGSALLVTGPEPLLASRIVADAKAAALREQPGADVNEITATDLEDHMLSEVIGGSLFSTHIVAVIDDLGSCPPEVVEQLVDVARNPPEELCLILVHPGGNKGRGVVDKLKKAKVPTQVVAALKPSELGQFITAEARRAKIRIGAEANQELQQAVGGDLRALAAAVTQLAVDAESGEIDKALIHRYFAGRAEASSFKVADAVLAGNGAVAMENLRWALETGVAPVLITSALAGSFRGMGRLLDAQSRRMSGGELARALGMPPWKIRNLERTSRNWRSGDVAQAIRIVAEGDAAVKGAATDADYALEKMVLAILKLRSR</sequence>
<gene>
    <name evidence="6" type="primary">holA</name>
    <name evidence="6" type="ORF">KDB89_08570</name>
</gene>
<dbReference type="InterPro" id="IPR005790">
    <property type="entry name" value="DNA_polIII_delta"/>
</dbReference>
<organism evidence="6 7">
    <name type="scientific">Tessaracoccus palaemonis</name>
    <dbReference type="NCBI Taxonomy" id="2829499"/>
    <lineage>
        <taxon>Bacteria</taxon>
        <taxon>Bacillati</taxon>
        <taxon>Actinomycetota</taxon>
        <taxon>Actinomycetes</taxon>
        <taxon>Propionibacteriales</taxon>
        <taxon>Propionibacteriaceae</taxon>
        <taxon>Tessaracoccus</taxon>
    </lineage>
</organism>
<evidence type="ECO:0000256" key="1">
    <source>
        <dbReference type="ARBA" id="ARBA00022679"/>
    </source>
</evidence>
<protein>
    <submittedName>
        <fullName evidence="6">DNA polymerase III subunit delta</fullName>
        <ecNumber evidence="6">2.7.7.7</ecNumber>
    </submittedName>
</protein>
<keyword evidence="3" id="KW-0235">DNA replication</keyword>
<feature type="domain" description="DNA polymerase III delta subunit-like C-terminal" evidence="5">
    <location>
        <begin position="195"/>
        <end position="313"/>
    </location>
</feature>
<evidence type="ECO:0000256" key="2">
    <source>
        <dbReference type="ARBA" id="ARBA00022695"/>
    </source>
</evidence>
<accession>A0ABX8SEL8</accession>
<evidence type="ECO:0000313" key="7">
    <source>
        <dbReference type="Proteomes" id="UP000824504"/>
    </source>
</evidence>
<dbReference type="NCBIfam" id="TIGR01128">
    <property type="entry name" value="holA"/>
    <property type="match status" value="1"/>
</dbReference>
<dbReference type="EC" id="2.7.7.7" evidence="6"/>
<proteinExistence type="predicted"/>
<keyword evidence="1 6" id="KW-0808">Transferase</keyword>
<dbReference type="InterPro" id="IPR048466">
    <property type="entry name" value="DNA_pol3_delta-like_C"/>
</dbReference>
<name>A0ABX8SEL8_9ACTN</name>
<evidence type="ECO:0000256" key="4">
    <source>
        <dbReference type="ARBA" id="ARBA00022932"/>
    </source>
</evidence>
<keyword evidence="4" id="KW-0239">DNA-directed DNA polymerase</keyword>
<evidence type="ECO:0000259" key="5">
    <source>
        <dbReference type="Pfam" id="PF21694"/>
    </source>
</evidence>
<dbReference type="Pfam" id="PF21694">
    <property type="entry name" value="DNA_pol3_delta_C"/>
    <property type="match status" value="1"/>
</dbReference>
<keyword evidence="2 6" id="KW-0548">Nucleotidyltransferase</keyword>
<dbReference type="PANTHER" id="PTHR34388:SF1">
    <property type="entry name" value="DNA POLYMERASE III SUBUNIT DELTA"/>
    <property type="match status" value="1"/>
</dbReference>
<reference evidence="6 7" key="1">
    <citation type="submission" date="2021-07" db="EMBL/GenBank/DDBJ databases">
        <title>complete genome sequencing of Tessaracoccus sp.J1M15.</title>
        <authorList>
            <person name="Bae J.-W."/>
            <person name="Kim D.-y."/>
        </authorList>
    </citation>
    <scope>NUCLEOTIDE SEQUENCE [LARGE SCALE GENOMIC DNA]</scope>
    <source>
        <strain evidence="6 7">J1M15</strain>
    </source>
</reference>
<dbReference type="Proteomes" id="UP000824504">
    <property type="component" value="Chromosome"/>
</dbReference>
<dbReference type="PANTHER" id="PTHR34388">
    <property type="entry name" value="DNA POLYMERASE III SUBUNIT DELTA"/>
    <property type="match status" value="1"/>
</dbReference>
<evidence type="ECO:0000256" key="3">
    <source>
        <dbReference type="ARBA" id="ARBA00022705"/>
    </source>
</evidence>